<dbReference type="SUPFAM" id="SSF103473">
    <property type="entry name" value="MFS general substrate transporter"/>
    <property type="match status" value="1"/>
</dbReference>
<keyword evidence="5 6" id="KW-0472">Membrane</keyword>
<dbReference type="InterPro" id="IPR036259">
    <property type="entry name" value="MFS_trans_sf"/>
</dbReference>
<keyword evidence="9" id="KW-1185">Reference proteome</keyword>
<keyword evidence="3 6" id="KW-0812">Transmembrane</keyword>
<evidence type="ECO:0000256" key="3">
    <source>
        <dbReference type="ARBA" id="ARBA00022692"/>
    </source>
</evidence>
<evidence type="ECO:0000256" key="5">
    <source>
        <dbReference type="ARBA" id="ARBA00023136"/>
    </source>
</evidence>
<dbReference type="Pfam" id="PF07690">
    <property type="entry name" value="MFS_1"/>
    <property type="match status" value="1"/>
</dbReference>
<dbReference type="CDD" id="cd06173">
    <property type="entry name" value="MFS_MefA_like"/>
    <property type="match status" value="1"/>
</dbReference>
<dbReference type="InterPro" id="IPR020846">
    <property type="entry name" value="MFS_dom"/>
</dbReference>
<feature type="transmembrane region" description="Helical" evidence="6">
    <location>
        <begin position="213"/>
        <end position="232"/>
    </location>
</feature>
<feature type="transmembrane region" description="Helical" evidence="6">
    <location>
        <begin position="244"/>
        <end position="270"/>
    </location>
</feature>
<evidence type="ECO:0000259" key="7">
    <source>
        <dbReference type="PROSITE" id="PS50850"/>
    </source>
</evidence>
<feature type="transmembrane region" description="Helical" evidence="6">
    <location>
        <begin position="174"/>
        <end position="192"/>
    </location>
</feature>
<gene>
    <name evidence="8" type="ORF">ACFORO_08405</name>
</gene>
<feature type="transmembrane region" description="Helical" evidence="6">
    <location>
        <begin position="282"/>
        <end position="301"/>
    </location>
</feature>
<keyword evidence="4 6" id="KW-1133">Transmembrane helix</keyword>
<feature type="transmembrane region" description="Helical" evidence="6">
    <location>
        <begin position="340"/>
        <end position="363"/>
    </location>
</feature>
<dbReference type="PROSITE" id="PS50850">
    <property type="entry name" value="MFS"/>
    <property type="match status" value="1"/>
</dbReference>
<feature type="transmembrane region" description="Helical" evidence="6">
    <location>
        <begin position="20"/>
        <end position="44"/>
    </location>
</feature>
<keyword evidence="2" id="KW-1003">Cell membrane</keyword>
<evidence type="ECO:0000313" key="9">
    <source>
        <dbReference type="Proteomes" id="UP001595764"/>
    </source>
</evidence>
<organism evidence="8 9">
    <name type="scientific">Amycolatopsis halotolerans</name>
    <dbReference type="NCBI Taxonomy" id="330083"/>
    <lineage>
        <taxon>Bacteria</taxon>
        <taxon>Bacillati</taxon>
        <taxon>Actinomycetota</taxon>
        <taxon>Actinomycetes</taxon>
        <taxon>Pseudonocardiales</taxon>
        <taxon>Pseudonocardiaceae</taxon>
        <taxon>Amycolatopsis</taxon>
    </lineage>
</organism>
<dbReference type="EMBL" id="JBHRWI010000012">
    <property type="protein sequence ID" value="MFC3510180.1"/>
    <property type="molecule type" value="Genomic_DNA"/>
</dbReference>
<evidence type="ECO:0000256" key="6">
    <source>
        <dbReference type="SAM" id="Phobius"/>
    </source>
</evidence>
<feature type="transmembrane region" description="Helical" evidence="6">
    <location>
        <begin position="50"/>
        <end position="71"/>
    </location>
</feature>
<dbReference type="PANTHER" id="PTHR23513">
    <property type="entry name" value="INTEGRAL MEMBRANE EFFLUX PROTEIN-RELATED"/>
    <property type="match status" value="1"/>
</dbReference>
<comment type="subcellular location">
    <subcellularLocation>
        <location evidence="1">Cell membrane</location>
        <topology evidence="1">Multi-pass membrane protein</topology>
    </subcellularLocation>
</comment>
<dbReference type="InterPro" id="IPR011701">
    <property type="entry name" value="MFS"/>
</dbReference>
<name>A0ABV7QA53_9PSEU</name>
<protein>
    <submittedName>
        <fullName evidence="8">MFS transporter</fullName>
    </submittedName>
</protein>
<dbReference type="RefSeq" id="WP_377868238.1">
    <property type="nucleotide sequence ID" value="NZ_JBHMAY010000005.1"/>
</dbReference>
<evidence type="ECO:0000256" key="4">
    <source>
        <dbReference type="ARBA" id="ARBA00022989"/>
    </source>
</evidence>
<dbReference type="Proteomes" id="UP001595764">
    <property type="component" value="Unassembled WGS sequence"/>
</dbReference>
<feature type="transmembrane region" description="Helical" evidence="6">
    <location>
        <begin position="307"/>
        <end position="328"/>
    </location>
</feature>
<reference evidence="9" key="1">
    <citation type="journal article" date="2019" name="Int. J. Syst. Evol. Microbiol.">
        <title>The Global Catalogue of Microorganisms (GCM) 10K type strain sequencing project: providing services to taxonomists for standard genome sequencing and annotation.</title>
        <authorList>
            <consortium name="The Broad Institute Genomics Platform"/>
            <consortium name="The Broad Institute Genome Sequencing Center for Infectious Disease"/>
            <person name="Wu L."/>
            <person name="Ma J."/>
        </authorList>
    </citation>
    <scope>NUCLEOTIDE SEQUENCE [LARGE SCALE GENOMIC DNA]</scope>
    <source>
        <strain evidence="9">CGMCC 4.7682</strain>
    </source>
</reference>
<dbReference type="PANTHER" id="PTHR23513:SF11">
    <property type="entry name" value="STAPHYLOFERRIN A TRANSPORTER"/>
    <property type="match status" value="1"/>
</dbReference>
<dbReference type="Gene3D" id="1.20.1250.20">
    <property type="entry name" value="MFS general substrate transporter like domains"/>
    <property type="match status" value="1"/>
</dbReference>
<proteinExistence type="predicted"/>
<evidence type="ECO:0000313" key="8">
    <source>
        <dbReference type="EMBL" id="MFC3510180.1"/>
    </source>
</evidence>
<accession>A0ABV7QA53</accession>
<feature type="transmembrane region" description="Helical" evidence="6">
    <location>
        <begin position="369"/>
        <end position="390"/>
    </location>
</feature>
<feature type="domain" description="Major facilitator superfamily (MFS) profile" evidence="7">
    <location>
        <begin position="1"/>
        <end position="196"/>
    </location>
</feature>
<feature type="transmembrane region" description="Helical" evidence="6">
    <location>
        <begin position="107"/>
        <end position="130"/>
    </location>
</feature>
<sequence length="411" mass="42118">MKDTKHAPIRDALRVREFRVLWLTEALSVFGDQLARVALALLVYARTNSALLTALTYALTFVPAVLGGFLLSGLADRFPRRTVIVVTDAIRGCLAAAMAIPGVPLPVLWVLVGLLTLAGAPFKGAQLALLSDVLPEQTLQAGLGLRQMTSQIAQVAGFGLGGVLVTAWSASASLVLNAATFFLSAVLVLVFIQQRRAAAAEAGSAEHSGQGKLDGRIVAVALLAGLTGLLVVPEGLAAPFASAAGVGSFGVGLLMASDPIGSVVGGWWAARRQANDVLSAKAVVLPAVLAGVPLILCAWLPGVWWAAALWAVTGMLSTVYIVRMVAAVRELVPDSRRATVMGRLTTVLYSSQGVAILLGGVVAEQVGPVGAVALSGGAAVIAAASTGLVWQAARPRRARSAADEPAPVIAA</sequence>
<comment type="caution">
    <text evidence="8">The sequence shown here is derived from an EMBL/GenBank/DDBJ whole genome shotgun (WGS) entry which is preliminary data.</text>
</comment>
<evidence type="ECO:0000256" key="1">
    <source>
        <dbReference type="ARBA" id="ARBA00004651"/>
    </source>
</evidence>
<evidence type="ECO:0000256" key="2">
    <source>
        <dbReference type="ARBA" id="ARBA00022475"/>
    </source>
</evidence>